<name>A0ABT9LIL0_STRGD</name>
<keyword evidence="3" id="KW-1185">Reference proteome</keyword>
<reference evidence="2 3" key="1">
    <citation type="submission" date="2023-07" db="EMBL/GenBank/DDBJ databases">
        <title>Sequencing the genomes of 1000 actinobacteria strains.</title>
        <authorList>
            <person name="Klenk H.-P."/>
        </authorList>
    </citation>
    <scope>NUCLEOTIDE SEQUENCE [LARGE SCALE GENOMIC DNA]</scope>
    <source>
        <strain evidence="2 3">DSM 40229</strain>
    </source>
</reference>
<sequence length="41" mass="4762">MPELFESEDDFVPEEDEESEDDDFEDDAGELLDDAPRLSLR</sequence>
<dbReference type="EMBL" id="JAURUD010000001">
    <property type="protein sequence ID" value="MDP9682326.1"/>
    <property type="molecule type" value="Genomic_DNA"/>
</dbReference>
<comment type="caution">
    <text evidence="2">The sequence shown here is derived from an EMBL/GenBank/DDBJ whole genome shotgun (WGS) entry which is preliminary data.</text>
</comment>
<organism evidence="2 3">
    <name type="scientific">Streptomyces griseoviridis</name>
    <dbReference type="NCBI Taxonomy" id="45398"/>
    <lineage>
        <taxon>Bacteria</taxon>
        <taxon>Bacillati</taxon>
        <taxon>Actinomycetota</taxon>
        <taxon>Actinomycetes</taxon>
        <taxon>Kitasatosporales</taxon>
        <taxon>Streptomycetaceae</taxon>
        <taxon>Streptomyces</taxon>
    </lineage>
</organism>
<evidence type="ECO:0000313" key="2">
    <source>
        <dbReference type="EMBL" id="MDP9682326.1"/>
    </source>
</evidence>
<evidence type="ECO:0008006" key="4">
    <source>
        <dbReference type="Google" id="ProtNLM"/>
    </source>
</evidence>
<accession>A0ABT9LIL0</accession>
<evidence type="ECO:0000256" key="1">
    <source>
        <dbReference type="SAM" id="MobiDB-lite"/>
    </source>
</evidence>
<proteinExistence type="predicted"/>
<evidence type="ECO:0000313" key="3">
    <source>
        <dbReference type="Proteomes" id="UP001231675"/>
    </source>
</evidence>
<dbReference type="Proteomes" id="UP001231675">
    <property type="component" value="Unassembled WGS sequence"/>
</dbReference>
<feature type="compositionally biased region" description="Acidic residues" evidence="1">
    <location>
        <begin position="1"/>
        <end position="33"/>
    </location>
</feature>
<protein>
    <recommendedName>
        <fullName evidence="4">DNA primase</fullName>
    </recommendedName>
</protein>
<feature type="region of interest" description="Disordered" evidence="1">
    <location>
        <begin position="1"/>
        <end position="41"/>
    </location>
</feature>
<gene>
    <name evidence="2" type="ORF">J2S47_002828</name>
</gene>